<dbReference type="CDD" id="cd01949">
    <property type="entry name" value="GGDEF"/>
    <property type="match status" value="1"/>
</dbReference>
<dbReference type="Pfam" id="PF00563">
    <property type="entry name" value="EAL"/>
    <property type="match status" value="1"/>
</dbReference>
<dbReference type="SUPFAM" id="SSF55073">
    <property type="entry name" value="Nucleotide cyclase"/>
    <property type="match status" value="1"/>
</dbReference>
<keyword evidence="1" id="KW-0472">Membrane</keyword>
<dbReference type="NCBIfam" id="TIGR00254">
    <property type="entry name" value="GGDEF"/>
    <property type="match status" value="1"/>
</dbReference>
<comment type="caution">
    <text evidence="7">The sequence shown here is derived from an EMBL/GenBank/DDBJ whole genome shotgun (WGS) entry which is preliminary data.</text>
</comment>
<dbReference type="Proteomes" id="UP000465810">
    <property type="component" value="Unassembled WGS sequence"/>
</dbReference>
<dbReference type="CDD" id="cd01948">
    <property type="entry name" value="EAL"/>
    <property type="match status" value="1"/>
</dbReference>
<organism evidence="7 8">
    <name type="scientific">Novosphingobium silvae</name>
    <dbReference type="NCBI Taxonomy" id="2692619"/>
    <lineage>
        <taxon>Bacteria</taxon>
        <taxon>Pseudomonadati</taxon>
        <taxon>Pseudomonadota</taxon>
        <taxon>Alphaproteobacteria</taxon>
        <taxon>Sphingomonadales</taxon>
        <taxon>Sphingomonadaceae</taxon>
        <taxon>Novosphingobium</taxon>
    </lineage>
</organism>
<evidence type="ECO:0000256" key="1">
    <source>
        <dbReference type="PROSITE-ProRule" id="PRU00244"/>
    </source>
</evidence>
<dbReference type="Pfam" id="PF00990">
    <property type="entry name" value="GGDEF"/>
    <property type="match status" value="1"/>
</dbReference>
<dbReference type="EMBL" id="WVTD01000011">
    <property type="protein sequence ID" value="MYL98993.1"/>
    <property type="molecule type" value="Genomic_DNA"/>
</dbReference>
<dbReference type="SMART" id="SM00267">
    <property type="entry name" value="GGDEF"/>
    <property type="match status" value="1"/>
</dbReference>
<evidence type="ECO:0000313" key="8">
    <source>
        <dbReference type="Proteomes" id="UP000465810"/>
    </source>
</evidence>
<feature type="domain" description="GGDEF" evidence="5">
    <location>
        <begin position="547"/>
        <end position="679"/>
    </location>
</feature>
<feature type="domain" description="MHYT" evidence="6">
    <location>
        <begin position="20"/>
        <end position="211"/>
    </location>
</feature>
<dbReference type="InterPro" id="IPR035919">
    <property type="entry name" value="EAL_sf"/>
</dbReference>
<dbReference type="InterPro" id="IPR035965">
    <property type="entry name" value="PAS-like_dom_sf"/>
</dbReference>
<dbReference type="InterPro" id="IPR005330">
    <property type="entry name" value="MHYT_dom"/>
</dbReference>
<dbReference type="SUPFAM" id="SSF141868">
    <property type="entry name" value="EAL domain-like"/>
    <property type="match status" value="1"/>
</dbReference>
<dbReference type="Pfam" id="PF12860">
    <property type="entry name" value="PAS_7"/>
    <property type="match status" value="1"/>
</dbReference>
<feature type="transmembrane region" description="Helical" evidence="1">
    <location>
        <begin position="61"/>
        <end position="84"/>
    </location>
</feature>
<keyword evidence="8" id="KW-1185">Reference proteome</keyword>
<dbReference type="CDD" id="cd00130">
    <property type="entry name" value="PAS"/>
    <property type="match status" value="1"/>
</dbReference>
<feature type="transmembrane region" description="Helical" evidence="1">
    <location>
        <begin position="24"/>
        <end position="49"/>
    </location>
</feature>
<dbReference type="PANTHER" id="PTHR44757:SF2">
    <property type="entry name" value="BIOFILM ARCHITECTURE MAINTENANCE PROTEIN MBAA"/>
    <property type="match status" value="1"/>
</dbReference>
<name>A0A7X4K945_9SPHN</name>
<sequence length="938" mass="101829">MSAPGSTHFLQVLLCVRDQHRPEMVLLAVLACALASGKAMSLLNQAVAASGRARRAHRRTLCLLGGLMLGFGGWSAHFITILGYDSGFVAGYSLVLTAVSLLVGIGGAQVALWFAVQSRTLAGRASAALMLSAGLAAMHYTGMAGLRVPALLQWDWHLVAASVLLPVALLLPALGIALRAKRHRHIFAATALTSLAVLVLHFTGTAALSFIPSRVLAEHRFSIPQETLAAWLCVVSLVIVAINVLIHRARQRAHSARLLGERQVSMLLKGSSDHAICMLDRSGRVAQWNAGGLSLIGYEEEEAIGCPLACFFTAEDRAGGRPERAIAEADANGIAKGEWICVRRDGSHFWAHGTIEKVCDEEGSVIGYSLITRDITRIKEAQDALAEKSGQLDTALEHMSQGLCMFDAQERLVLANRAFYRIWNIPQERCQPGTTLTQLAYAGFFSADYRPAQTLEMIRKSIARAHASDGNPSWHLDVSDELVLAISERPVPGGGWIVTFEDITRQRRSEAKIAHMAMHDALTGLPNRARFHARLDEMIAQAARAGEKVAVIAIDLDRFKEINDTFGHAAGDRLLRALAERFSATRRENEAIARLGGDEFAAALRFSRRSELNDFIARIQNCIGTPVADEGQPLGVGASLGIALFPQHSTARETLLNNADLAMYRAKATLGETVCFFETGMDESARERRQLASDLRQAAARGELSLLYQPQRSLHTGELAGYEALLRWTHPRRGLVSPAEFIPIAEETGEMIPLGEWVLRQACTEARTWPGGEKVAVNLSAIQFLQPDLVGMVRAILLETGLPARRLELEITETAIIHDKLRALHCLRGIKAMGVSVAIDDFGTGYSSLDTLQSFPFDKIKIDKSFLLKSEGSAQARAIIRAVLALGRSLEIPVLAEGIETEGQLRVLEAEGCDEGQGYYFGRPARAPSLESGQASGG</sequence>
<reference evidence="7 8" key="1">
    <citation type="submission" date="2019-12" db="EMBL/GenBank/DDBJ databases">
        <authorList>
            <person name="Feng G."/>
            <person name="Zhu H."/>
        </authorList>
    </citation>
    <scope>NUCLEOTIDE SEQUENCE [LARGE SCALE GENOMIC DNA]</scope>
    <source>
        <strain evidence="7 8">FGD1</strain>
    </source>
</reference>
<evidence type="ECO:0000313" key="7">
    <source>
        <dbReference type="EMBL" id="MYL98993.1"/>
    </source>
</evidence>
<feature type="transmembrane region" description="Helical" evidence="1">
    <location>
        <begin position="158"/>
        <end position="178"/>
    </location>
</feature>
<feature type="transmembrane region" description="Helical" evidence="1">
    <location>
        <begin position="185"/>
        <end position="208"/>
    </location>
</feature>
<dbReference type="PANTHER" id="PTHR44757">
    <property type="entry name" value="DIGUANYLATE CYCLASE DGCP"/>
    <property type="match status" value="1"/>
</dbReference>
<evidence type="ECO:0000259" key="4">
    <source>
        <dbReference type="PROSITE" id="PS50883"/>
    </source>
</evidence>
<dbReference type="SMART" id="SM00052">
    <property type="entry name" value="EAL"/>
    <property type="match status" value="1"/>
</dbReference>
<dbReference type="PROSITE" id="PS50112">
    <property type="entry name" value="PAS"/>
    <property type="match status" value="1"/>
</dbReference>
<dbReference type="SMART" id="SM00086">
    <property type="entry name" value="PAC"/>
    <property type="match status" value="1"/>
</dbReference>
<dbReference type="InterPro" id="IPR001633">
    <property type="entry name" value="EAL_dom"/>
</dbReference>
<dbReference type="PROSITE" id="PS50883">
    <property type="entry name" value="EAL"/>
    <property type="match status" value="1"/>
</dbReference>
<dbReference type="SUPFAM" id="SSF55785">
    <property type="entry name" value="PYP-like sensor domain (PAS domain)"/>
    <property type="match status" value="2"/>
</dbReference>
<dbReference type="GO" id="GO:0016020">
    <property type="term" value="C:membrane"/>
    <property type="evidence" value="ECO:0007669"/>
    <property type="project" value="UniProtKB-UniRule"/>
</dbReference>
<feature type="transmembrane region" description="Helical" evidence="1">
    <location>
        <begin position="90"/>
        <end position="115"/>
    </location>
</feature>
<dbReference type="InterPro" id="IPR029787">
    <property type="entry name" value="Nucleotide_cyclase"/>
</dbReference>
<dbReference type="InterPro" id="IPR052155">
    <property type="entry name" value="Biofilm_reg_signaling"/>
</dbReference>
<dbReference type="InterPro" id="IPR000160">
    <property type="entry name" value="GGDEF_dom"/>
</dbReference>
<dbReference type="AlphaFoldDB" id="A0A7X4K945"/>
<dbReference type="PROSITE" id="PS50924">
    <property type="entry name" value="MHYT"/>
    <property type="match status" value="1"/>
</dbReference>
<proteinExistence type="predicted"/>
<keyword evidence="1" id="KW-0812">Transmembrane</keyword>
<dbReference type="Gene3D" id="3.20.20.450">
    <property type="entry name" value="EAL domain"/>
    <property type="match status" value="1"/>
</dbReference>
<dbReference type="Pfam" id="PF13426">
    <property type="entry name" value="PAS_9"/>
    <property type="match status" value="1"/>
</dbReference>
<dbReference type="Gene3D" id="3.30.70.270">
    <property type="match status" value="1"/>
</dbReference>
<accession>A0A7X4K945</accession>
<evidence type="ECO:0000259" key="5">
    <source>
        <dbReference type="PROSITE" id="PS50887"/>
    </source>
</evidence>
<dbReference type="NCBIfam" id="TIGR00229">
    <property type="entry name" value="sensory_box"/>
    <property type="match status" value="1"/>
</dbReference>
<dbReference type="InterPro" id="IPR001610">
    <property type="entry name" value="PAC"/>
</dbReference>
<evidence type="ECO:0000259" key="6">
    <source>
        <dbReference type="PROSITE" id="PS50924"/>
    </source>
</evidence>
<dbReference type="Pfam" id="PF03707">
    <property type="entry name" value="MHYT"/>
    <property type="match status" value="2"/>
</dbReference>
<dbReference type="InterPro" id="IPR043128">
    <property type="entry name" value="Rev_trsase/Diguanyl_cyclase"/>
</dbReference>
<feature type="transmembrane region" description="Helical" evidence="1">
    <location>
        <begin position="228"/>
        <end position="246"/>
    </location>
</feature>
<protein>
    <submittedName>
        <fullName evidence="7">EAL domain-containing protein</fullName>
    </submittedName>
</protein>
<gene>
    <name evidence="7" type="ORF">GR702_14590</name>
</gene>
<dbReference type="PROSITE" id="PS50113">
    <property type="entry name" value="PAC"/>
    <property type="match status" value="1"/>
</dbReference>
<feature type="domain" description="PAC" evidence="3">
    <location>
        <begin position="335"/>
        <end position="387"/>
    </location>
</feature>
<evidence type="ECO:0000259" key="2">
    <source>
        <dbReference type="PROSITE" id="PS50112"/>
    </source>
</evidence>
<keyword evidence="1" id="KW-1133">Transmembrane helix</keyword>
<dbReference type="RefSeq" id="WP_160986622.1">
    <property type="nucleotide sequence ID" value="NZ_WVTD01000011.1"/>
</dbReference>
<feature type="domain" description="EAL" evidence="4">
    <location>
        <begin position="688"/>
        <end position="938"/>
    </location>
</feature>
<dbReference type="PROSITE" id="PS50887">
    <property type="entry name" value="GGDEF"/>
    <property type="match status" value="1"/>
</dbReference>
<dbReference type="Gene3D" id="3.30.450.20">
    <property type="entry name" value="PAS domain"/>
    <property type="match status" value="2"/>
</dbReference>
<feature type="transmembrane region" description="Helical" evidence="1">
    <location>
        <begin position="127"/>
        <end position="146"/>
    </location>
</feature>
<dbReference type="SMART" id="SM00091">
    <property type="entry name" value="PAS"/>
    <property type="match status" value="2"/>
</dbReference>
<dbReference type="InterPro" id="IPR000014">
    <property type="entry name" value="PAS"/>
</dbReference>
<feature type="domain" description="PAS" evidence="2">
    <location>
        <begin position="260"/>
        <end position="305"/>
    </location>
</feature>
<evidence type="ECO:0000259" key="3">
    <source>
        <dbReference type="PROSITE" id="PS50113"/>
    </source>
</evidence>
<dbReference type="InterPro" id="IPR000700">
    <property type="entry name" value="PAS-assoc_C"/>
</dbReference>